<organism evidence="1 2">
    <name type="scientific">Tupaia chinensis</name>
    <name type="common">Chinese tree shrew</name>
    <name type="synonym">Tupaia belangeri chinensis</name>
    <dbReference type="NCBI Taxonomy" id="246437"/>
    <lineage>
        <taxon>Eukaryota</taxon>
        <taxon>Metazoa</taxon>
        <taxon>Chordata</taxon>
        <taxon>Craniata</taxon>
        <taxon>Vertebrata</taxon>
        <taxon>Euteleostomi</taxon>
        <taxon>Mammalia</taxon>
        <taxon>Eutheria</taxon>
        <taxon>Euarchontoglires</taxon>
        <taxon>Scandentia</taxon>
        <taxon>Tupaiidae</taxon>
        <taxon>Tupaia</taxon>
    </lineage>
</organism>
<gene>
    <name evidence="1" type="ORF">TREES_T100011671</name>
</gene>
<dbReference type="Proteomes" id="UP000011518">
    <property type="component" value="Unassembled WGS sequence"/>
</dbReference>
<evidence type="ECO:0000313" key="1">
    <source>
        <dbReference type="EMBL" id="ELW69103.1"/>
    </source>
</evidence>
<protein>
    <submittedName>
        <fullName evidence="1">Uncharacterized protein</fullName>
    </submittedName>
</protein>
<evidence type="ECO:0000313" key="2">
    <source>
        <dbReference type="Proteomes" id="UP000011518"/>
    </source>
</evidence>
<reference evidence="2" key="2">
    <citation type="journal article" date="2013" name="Nat. Commun.">
        <title>Genome of the Chinese tree shrew.</title>
        <authorList>
            <person name="Fan Y."/>
            <person name="Huang Z.Y."/>
            <person name="Cao C.C."/>
            <person name="Chen C.S."/>
            <person name="Chen Y.X."/>
            <person name="Fan D.D."/>
            <person name="He J."/>
            <person name="Hou H.L."/>
            <person name="Hu L."/>
            <person name="Hu X.T."/>
            <person name="Jiang X.T."/>
            <person name="Lai R."/>
            <person name="Lang Y.S."/>
            <person name="Liang B."/>
            <person name="Liao S.G."/>
            <person name="Mu D."/>
            <person name="Ma Y.Y."/>
            <person name="Niu Y.Y."/>
            <person name="Sun X.Q."/>
            <person name="Xia J.Q."/>
            <person name="Xiao J."/>
            <person name="Xiong Z.Q."/>
            <person name="Xu L."/>
            <person name="Yang L."/>
            <person name="Zhang Y."/>
            <person name="Zhao W."/>
            <person name="Zhao X.D."/>
            <person name="Zheng Y.T."/>
            <person name="Zhou J.M."/>
            <person name="Zhu Y.B."/>
            <person name="Zhang G.J."/>
            <person name="Wang J."/>
            <person name="Yao Y.G."/>
        </authorList>
    </citation>
    <scope>NUCLEOTIDE SEQUENCE [LARGE SCALE GENOMIC DNA]</scope>
</reference>
<accession>L9L2C7</accession>
<keyword evidence="2" id="KW-1185">Reference proteome</keyword>
<name>L9L2C7_TUPCH</name>
<sequence>MCRTRCLCLCRVRTVEPLAQSMTPMHTASRDVNNENKFAPKITQEMCQSKSCQRFRDSFGESDKAVGYSQVLEDPICGPKPAFRAVKVEIVAKKREIPQNSNSSLQ</sequence>
<dbReference type="EMBL" id="KB320547">
    <property type="protein sequence ID" value="ELW69103.1"/>
    <property type="molecule type" value="Genomic_DNA"/>
</dbReference>
<proteinExistence type="predicted"/>
<dbReference type="AlphaFoldDB" id="L9L2C7"/>
<dbReference type="InParanoid" id="L9L2C7"/>
<reference evidence="2" key="1">
    <citation type="submission" date="2012-07" db="EMBL/GenBank/DDBJ databases">
        <title>Genome of the Chinese tree shrew, a rising model animal genetically related to primates.</title>
        <authorList>
            <person name="Zhang G."/>
            <person name="Fan Y."/>
            <person name="Yao Y."/>
            <person name="Huang Z."/>
        </authorList>
    </citation>
    <scope>NUCLEOTIDE SEQUENCE [LARGE SCALE GENOMIC DNA]</scope>
</reference>